<feature type="domain" description="HNH nuclease" evidence="2">
    <location>
        <begin position="429"/>
        <end position="481"/>
    </location>
</feature>
<evidence type="ECO:0000313" key="4">
    <source>
        <dbReference type="Proteomes" id="UP000054837"/>
    </source>
</evidence>
<organism evidence="3 4">
    <name type="scientific">Serinicoccus chungangensis</name>
    <dbReference type="NCBI Taxonomy" id="767452"/>
    <lineage>
        <taxon>Bacteria</taxon>
        <taxon>Bacillati</taxon>
        <taxon>Actinomycetota</taxon>
        <taxon>Actinomycetes</taxon>
        <taxon>Micrococcales</taxon>
        <taxon>Ornithinimicrobiaceae</taxon>
        <taxon>Serinicoccus</taxon>
    </lineage>
</organism>
<accession>A0A0W8I0F5</accession>
<feature type="compositionally biased region" description="Low complexity" evidence="1">
    <location>
        <begin position="8"/>
        <end position="18"/>
    </location>
</feature>
<evidence type="ECO:0000256" key="1">
    <source>
        <dbReference type="SAM" id="MobiDB-lite"/>
    </source>
</evidence>
<dbReference type="AlphaFoldDB" id="A0A0W8I0F5"/>
<dbReference type="Pfam" id="PF02720">
    <property type="entry name" value="DUF222"/>
    <property type="match status" value="1"/>
</dbReference>
<evidence type="ECO:0000313" key="3">
    <source>
        <dbReference type="EMBL" id="KUG51105.1"/>
    </source>
</evidence>
<keyword evidence="4" id="KW-1185">Reference proteome</keyword>
<name>A0A0W8I0F5_9MICO</name>
<gene>
    <name evidence="3" type="ORF">AVL62_12730</name>
</gene>
<dbReference type="CDD" id="cd00085">
    <property type="entry name" value="HNHc"/>
    <property type="match status" value="1"/>
</dbReference>
<proteinExistence type="predicted"/>
<dbReference type="InterPro" id="IPR003870">
    <property type="entry name" value="DUF222"/>
</dbReference>
<feature type="compositionally biased region" description="Acidic residues" evidence="1">
    <location>
        <begin position="51"/>
        <end position="63"/>
    </location>
</feature>
<protein>
    <recommendedName>
        <fullName evidence="2">HNH nuclease domain-containing protein</fullName>
    </recommendedName>
</protein>
<dbReference type="InterPro" id="IPR003615">
    <property type="entry name" value="HNH_nuc"/>
</dbReference>
<comment type="caution">
    <text evidence="3">The sequence shown here is derived from an EMBL/GenBank/DDBJ whole genome shotgun (WGS) entry which is preliminary data.</text>
</comment>
<sequence length="501" mass="53226">MQERRLDAWSAGSIAAAAPPEWVGAPTWESLSRDHTTDHAAGGAGWRHGDEGEDTEDAGGWDPEDEIDGLGAEAYAAFMAEVYDALDGRGRDLPARELHGGLVEARSALGRAALTPEEAVTVLDDALVEAIESVGRLHTQLGAVGFRLAREAAARGLHREVALSLTDWLRVRCPWLSTQEAAQVTDVVRACDSPVTAQIGDAVAGGTVPVHRAALVARTMRRLEGCLDVDQREAYAEIATRAAARRDLPDKDLARVCHQLVEDLLHEARPGERERAAHELRSVTARRVGPGLTRFTVDAPDGVAATINGVLTSALAAPAPVKDDRGEVVEPDVRTPAQRRFDALATTIGRGIGNPGAPPSTARATVLLVIPFDPARGVPFGPATTATGDYVPPRQAVEIACGADVTPVWLSADGAPLALGRGARYATPAQWKALVVRDGGCSFPGCSALPQWCDSHHVDHWARGGQTDVDRMTLLCGRHHTHVHQHDLTATISGGTVTWHV</sequence>
<evidence type="ECO:0000259" key="2">
    <source>
        <dbReference type="SMART" id="SM00507"/>
    </source>
</evidence>
<reference evidence="3 4" key="1">
    <citation type="submission" date="2015-12" db="EMBL/GenBank/DDBJ databases">
        <title>Serinicoccus chungangenesis strain CD08_5 genome sequencing and assembly.</title>
        <authorList>
            <person name="Chander A.M."/>
            <person name="Kaur G."/>
            <person name="Nair G.R."/>
            <person name="Dhawan D.K."/>
            <person name="Kochhar R.K."/>
            <person name="Mayilraj S."/>
            <person name="Bhadada S.K."/>
        </authorList>
    </citation>
    <scope>NUCLEOTIDE SEQUENCE [LARGE SCALE GENOMIC DNA]</scope>
    <source>
        <strain evidence="3 4">CD08_5</strain>
    </source>
</reference>
<feature type="region of interest" description="Disordered" evidence="1">
    <location>
        <begin position="1"/>
        <end position="63"/>
    </location>
</feature>
<dbReference type="Proteomes" id="UP000054837">
    <property type="component" value="Unassembled WGS sequence"/>
</dbReference>
<dbReference type="STRING" id="767452.AVL62_12730"/>
<dbReference type="EMBL" id="LQBL01000033">
    <property type="protein sequence ID" value="KUG51105.1"/>
    <property type="molecule type" value="Genomic_DNA"/>
</dbReference>
<dbReference type="SMART" id="SM00507">
    <property type="entry name" value="HNHc"/>
    <property type="match status" value="1"/>
</dbReference>